<evidence type="ECO:0000313" key="2">
    <source>
        <dbReference type="EMBL" id="OIW24179.1"/>
    </source>
</evidence>
<feature type="region of interest" description="Disordered" evidence="1">
    <location>
        <begin position="75"/>
        <end position="156"/>
    </location>
</feature>
<reference evidence="2 3" key="1">
    <citation type="submission" date="2016-10" db="EMBL/GenBank/DDBJ databases">
        <title>Draft genome sequence of Coniochaeta ligniaria NRRL30616, a lignocellulolytic fungus for bioabatement of inhibitors in plant biomass hydrolysates.</title>
        <authorList>
            <consortium name="DOE Joint Genome Institute"/>
            <person name="Jimenez D.J."/>
            <person name="Hector R.E."/>
            <person name="Riley R."/>
            <person name="Sun H."/>
            <person name="Grigoriev I.V."/>
            <person name="Van Elsas J.D."/>
            <person name="Nichols N.N."/>
        </authorList>
    </citation>
    <scope>NUCLEOTIDE SEQUENCE [LARGE SCALE GENOMIC DNA]</scope>
    <source>
        <strain evidence="2 3">NRRL 30616</strain>
    </source>
</reference>
<dbReference type="EMBL" id="KV875104">
    <property type="protein sequence ID" value="OIW24179.1"/>
    <property type="molecule type" value="Genomic_DNA"/>
</dbReference>
<organism evidence="2 3">
    <name type="scientific">Coniochaeta ligniaria NRRL 30616</name>
    <dbReference type="NCBI Taxonomy" id="1408157"/>
    <lineage>
        <taxon>Eukaryota</taxon>
        <taxon>Fungi</taxon>
        <taxon>Dikarya</taxon>
        <taxon>Ascomycota</taxon>
        <taxon>Pezizomycotina</taxon>
        <taxon>Sordariomycetes</taxon>
        <taxon>Sordariomycetidae</taxon>
        <taxon>Coniochaetales</taxon>
        <taxon>Coniochaetaceae</taxon>
        <taxon>Coniochaeta</taxon>
    </lineage>
</organism>
<evidence type="ECO:0000256" key="1">
    <source>
        <dbReference type="SAM" id="MobiDB-lite"/>
    </source>
</evidence>
<dbReference type="AlphaFoldDB" id="A0A1J7IA39"/>
<dbReference type="Proteomes" id="UP000182658">
    <property type="component" value="Unassembled WGS sequence"/>
</dbReference>
<feature type="compositionally biased region" description="Polar residues" evidence="1">
    <location>
        <begin position="113"/>
        <end position="129"/>
    </location>
</feature>
<evidence type="ECO:0000313" key="3">
    <source>
        <dbReference type="Proteomes" id="UP000182658"/>
    </source>
</evidence>
<name>A0A1J7IA39_9PEZI</name>
<accession>A0A1J7IA39</accession>
<proteinExistence type="predicted"/>
<keyword evidence="3" id="KW-1185">Reference proteome</keyword>
<sequence length="156" mass="16973">MSDDTVELKTTTTKHVASLTSHLPICNRNTYADTALVYSLCFPIDARTSRYGSVALMRTAAESADASHTWSLTFARGEHESHRHHPLTPPEMDGDDHIPPAHSPSNRGYLDEPSTTSRLAPTRTASSVVSDAPNLGTGLSRRTRSSPTRRTGDNES</sequence>
<dbReference type="InParanoid" id="A0A1J7IA39"/>
<gene>
    <name evidence="2" type="ORF">CONLIGDRAFT_718668</name>
</gene>
<protein>
    <submittedName>
        <fullName evidence="2">Uncharacterized protein</fullName>
    </submittedName>
</protein>